<evidence type="ECO:0000313" key="1">
    <source>
        <dbReference type="EMBL" id="RWW91955.1"/>
    </source>
</evidence>
<gene>
    <name evidence="1" type="ORF">EPI11_17155</name>
</gene>
<proteinExistence type="predicted"/>
<evidence type="ECO:0008006" key="3">
    <source>
        <dbReference type="Google" id="ProtNLM"/>
    </source>
</evidence>
<protein>
    <recommendedName>
        <fullName evidence="3">DUF4304 domain-containing protein</fullName>
    </recommendedName>
</protein>
<accession>A0A444GLQ6</accession>
<keyword evidence="2" id="KW-1185">Reference proteome</keyword>
<dbReference type="RefSeq" id="WP_128391222.1">
    <property type="nucleotide sequence ID" value="NZ_SBII01000015.1"/>
</dbReference>
<organism evidence="1 2">
    <name type="scientific">Flavobacterium cerinum</name>
    <dbReference type="NCBI Taxonomy" id="2502784"/>
    <lineage>
        <taxon>Bacteria</taxon>
        <taxon>Pseudomonadati</taxon>
        <taxon>Bacteroidota</taxon>
        <taxon>Flavobacteriia</taxon>
        <taxon>Flavobacteriales</taxon>
        <taxon>Flavobacteriaceae</taxon>
        <taxon>Flavobacterium</taxon>
    </lineage>
</organism>
<reference evidence="1 2" key="1">
    <citation type="submission" date="2019-01" db="EMBL/GenBank/DDBJ databases">
        <title>Flavobacterium sp. nov.,isolated from freshwater.</title>
        <authorList>
            <person name="Zhang R."/>
            <person name="Du Z.-J."/>
        </authorList>
    </citation>
    <scope>NUCLEOTIDE SEQUENCE [LARGE SCALE GENOMIC DNA]</scope>
    <source>
        <strain evidence="1 2">1E403</strain>
    </source>
</reference>
<dbReference type="EMBL" id="SBII01000015">
    <property type="protein sequence ID" value="RWW91955.1"/>
    <property type="molecule type" value="Genomic_DNA"/>
</dbReference>
<comment type="caution">
    <text evidence="1">The sequence shown here is derived from an EMBL/GenBank/DDBJ whole genome shotgun (WGS) entry which is preliminary data.</text>
</comment>
<name>A0A444GLQ6_9FLAO</name>
<dbReference type="OrthoDB" id="1449185at2"/>
<sequence>MSKGLSNILDEVISEFRPLLLERQFVEKGKRDFVRKIKSDYNREEKITFSARLHRSDPNTIYVACTIGLYYPSVKKIESFFITDHLSKYPIFAGSISHFSESNMFLSVPYKTEVNLTEVVEEIKNELESGAFNLISIFPTLESIYLGIIDKHPFLYTFYNSYQERELLMITCIVLLLYGKDKALEWAQENFREGSYKDGIIERLLVFEFTK</sequence>
<evidence type="ECO:0000313" key="2">
    <source>
        <dbReference type="Proteomes" id="UP000287527"/>
    </source>
</evidence>
<dbReference type="AlphaFoldDB" id="A0A444GLQ6"/>
<dbReference type="Proteomes" id="UP000287527">
    <property type="component" value="Unassembled WGS sequence"/>
</dbReference>